<dbReference type="InterPro" id="IPR027417">
    <property type="entry name" value="P-loop_NTPase"/>
</dbReference>
<dbReference type="GO" id="GO:0005524">
    <property type="term" value="F:ATP binding"/>
    <property type="evidence" value="ECO:0007669"/>
    <property type="project" value="UniProtKB-UniRule"/>
</dbReference>
<comment type="similarity">
    <text evidence="4">Belongs to the CDC6/cdc18 family.</text>
</comment>
<dbReference type="SMART" id="SM01074">
    <property type="entry name" value="Cdc6_C"/>
    <property type="match status" value="1"/>
</dbReference>
<dbReference type="InterPro" id="IPR055237">
    <property type="entry name" value="Cdc6_lid"/>
</dbReference>
<keyword evidence="2 4" id="KW-0547">Nucleotide-binding</keyword>
<dbReference type="EMBL" id="CP005290">
    <property type="protein sequence ID" value="AGK62062.1"/>
    <property type="molecule type" value="Genomic_DNA"/>
</dbReference>
<dbReference type="InterPro" id="IPR015163">
    <property type="entry name" value="Cdc6_C"/>
</dbReference>
<dbReference type="RefSeq" id="WP_015591658.1">
    <property type="nucleotide sequence ID" value="NC_021169.1"/>
</dbReference>
<dbReference type="Proteomes" id="UP000013307">
    <property type="component" value="Chromosome"/>
</dbReference>
<dbReference type="NCBIfam" id="NF001624">
    <property type="entry name" value="PRK00411.1-2"/>
    <property type="match status" value="1"/>
</dbReference>
<dbReference type="InterPro" id="IPR014277">
    <property type="entry name" value="Orc1/Cdc6_arc"/>
</dbReference>
<dbReference type="Pfam" id="PF22703">
    <property type="entry name" value="Cdc6_lid"/>
    <property type="match status" value="1"/>
</dbReference>
<dbReference type="InterPro" id="IPR041664">
    <property type="entry name" value="AAA_16"/>
</dbReference>
<dbReference type="HOGENOM" id="CLU_025112_3_0_2"/>
<evidence type="ECO:0000256" key="2">
    <source>
        <dbReference type="ARBA" id="ARBA00022741"/>
    </source>
</evidence>
<evidence type="ECO:0000313" key="7">
    <source>
        <dbReference type="Proteomes" id="UP000013307"/>
    </source>
</evidence>
<organism evidence="6 7">
    <name type="scientific">Archaeoglobus sulfaticallidus PM70-1</name>
    <dbReference type="NCBI Taxonomy" id="387631"/>
    <lineage>
        <taxon>Archaea</taxon>
        <taxon>Methanobacteriati</taxon>
        <taxon>Methanobacteriota</taxon>
        <taxon>Archaeoglobi</taxon>
        <taxon>Archaeoglobales</taxon>
        <taxon>Archaeoglobaceae</taxon>
        <taxon>Archaeoglobus</taxon>
    </lineage>
</organism>
<dbReference type="AlphaFoldDB" id="N0BIE5"/>
<evidence type="ECO:0000256" key="4">
    <source>
        <dbReference type="HAMAP-Rule" id="MF_01407"/>
    </source>
</evidence>
<dbReference type="GeneID" id="15393738"/>
<gene>
    <name evidence="6" type="ORF">Asulf_02104</name>
</gene>
<accession>N0BIE5</accession>
<dbReference type="PANTHER" id="PTHR10763:SF26">
    <property type="entry name" value="CELL DIVISION CONTROL PROTEIN 6 HOMOLOG"/>
    <property type="match status" value="1"/>
</dbReference>
<name>N0BIE5_9EURY</name>
<feature type="binding site" evidence="4">
    <location>
        <begin position="60"/>
        <end position="64"/>
    </location>
    <ligand>
        <name>ATP</name>
        <dbReference type="ChEBI" id="CHEBI:30616"/>
    </ligand>
</feature>
<dbReference type="eggNOG" id="arCOG00467">
    <property type="taxonomic scope" value="Archaea"/>
</dbReference>
<keyword evidence="7" id="KW-1185">Reference proteome</keyword>
<sequence length="369" mass="42228">MRFLAWDETLFKNPEVFDPDYIPEKLYFRDSQLRRISANLKPAIRKTQPVNMLCLGPPGTGKTSAIKLIFRELEDFDVIPVYANCQLLGSKQAVFGKIFEALYGYKPPSYGIPFAKLYASILNKVLEIDKVLVVALDDINLLLNDTQINDVLYAILKAYEEVDGVKTGVIAIGTDLKLNARLDERVGSIFHPDEILFPPYGLEEIFEILKNRCLVGFYRNVISDAVIERVAELTYETGDLRVGLYLLKMAGISAEERGSRKISIEDVEKAFSKSKVVLLKKCISMLNQEEREILKQIYQQDDISTGEMYKKVRKDHKIGYTKFYNIISKLENLRLIDLSYLKRGKGRTRSIVRRFDRETVLGALKEFAI</sequence>
<dbReference type="InterPro" id="IPR050311">
    <property type="entry name" value="ORC1/CDC6"/>
</dbReference>
<reference evidence="6 7" key="1">
    <citation type="journal article" date="2013" name="Genome Announc.">
        <title>Complete Genome Sequence of the Thermophilic and Facultatively Chemolithoautotrophic Sulfate Reducer Archaeoglobus sulfaticallidus Strain PM70-1T.</title>
        <authorList>
            <person name="Stokke R."/>
            <person name="Hocking W.P."/>
            <person name="Steinsbu B.O."/>
            <person name="Steen I.H."/>
        </authorList>
    </citation>
    <scope>NUCLEOTIDE SEQUENCE [LARGE SCALE GENOMIC DNA]</scope>
    <source>
        <strain evidence="6">PM70-1</strain>
    </source>
</reference>
<feature type="binding site" evidence="4">
    <location>
        <position position="200"/>
    </location>
    <ligand>
        <name>ATP</name>
        <dbReference type="ChEBI" id="CHEBI:30616"/>
    </ligand>
</feature>
<feature type="binding site" evidence="4">
    <location>
        <position position="212"/>
    </location>
    <ligand>
        <name>ATP</name>
        <dbReference type="ChEBI" id="CHEBI:30616"/>
    </ligand>
</feature>
<dbReference type="InterPro" id="IPR036390">
    <property type="entry name" value="WH_DNA-bd_sf"/>
</dbReference>
<keyword evidence="3 4" id="KW-0067">ATP-binding</keyword>
<dbReference type="HAMAP" id="MF_01407">
    <property type="entry name" value="ORC1_type_DNA_replic_protein"/>
    <property type="match status" value="1"/>
</dbReference>
<feature type="domain" description="Cdc6 C-terminal" evidence="5">
    <location>
        <begin position="294"/>
        <end position="364"/>
    </location>
</feature>
<dbReference type="OrthoDB" id="53276at2157"/>
<protein>
    <recommendedName>
        <fullName evidence="4">ORC1-type DNA replication protein</fullName>
    </recommendedName>
</protein>
<dbReference type="NCBIfam" id="TIGR02928">
    <property type="entry name" value="orc1/cdc6 family replication initiation protein"/>
    <property type="match status" value="1"/>
</dbReference>
<dbReference type="Gene3D" id="1.10.8.60">
    <property type="match status" value="1"/>
</dbReference>
<dbReference type="Pfam" id="PF13191">
    <property type="entry name" value="AAA_16"/>
    <property type="match status" value="1"/>
</dbReference>
<dbReference type="STRING" id="387631.Asulf_02104"/>
<dbReference type="SUPFAM" id="SSF52540">
    <property type="entry name" value="P-loop containing nucleoside triphosphate hydrolases"/>
    <property type="match status" value="1"/>
</dbReference>
<dbReference type="CDD" id="cd18139">
    <property type="entry name" value="HLD_clamp_RarA"/>
    <property type="match status" value="1"/>
</dbReference>
<evidence type="ECO:0000256" key="1">
    <source>
        <dbReference type="ARBA" id="ARBA00022705"/>
    </source>
</evidence>
<evidence type="ECO:0000313" key="6">
    <source>
        <dbReference type="EMBL" id="AGK62062.1"/>
    </source>
</evidence>
<evidence type="ECO:0000256" key="3">
    <source>
        <dbReference type="ARBA" id="ARBA00022840"/>
    </source>
</evidence>
<dbReference type="SUPFAM" id="SSF46785">
    <property type="entry name" value="Winged helix' DNA-binding domain"/>
    <property type="match status" value="1"/>
</dbReference>
<dbReference type="PANTHER" id="PTHR10763">
    <property type="entry name" value="CELL DIVISION CONTROL PROTEIN 6-RELATED"/>
    <property type="match status" value="1"/>
</dbReference>
<evidence type="ECO:0000259" key="5">
    <source>
        <dbReference type="SMART" id="SM01074"/>
    </source>
</evidence>
<dbReference type="GO" id="GO:0006260">
    <property type="term" value="P:DNA replication"/>
    <property type="evidence" value="ECO:0007669"/>
    <property type="project" value="UniProtKB-UniRule"/>
</dbReference>
<keyword evidence="1 4" id="KW-0235">DNA replication</keyword>
<dbReference type="Gene3D" id="3.40.50.300">
    <property type="entry name" value="P-loop containing nucleotide triphosphate hydrolases"/>
    <property type="match status" value="1"/>
</dbReference>
<proteinExistence type="inferred from homology"/>
<dbReference type="KEGG" id="ast:Asulf_02104"/>
<comment type="function">
    <text evidence="4">Involved in regulation of DNA replication.</text>
</comment>